<reference evidence="5" key="1">
    <citation type="submission" date="2022-10" db="EMBL/GenBank/DDBJ databases">
        <title>The complete genomes of actinobacterial strains from the NBC collection.</title>
        <authorList>
            <person name="Joergensen T.S."/>
            <person name="Alvarez Arevalo M."/>
            <person name="Sterndorff E.B."/>
            <person name="Faurdal D."/>
            <person name="Vuksanovic O."/>
            <person name="Mourched A.-S."/>
            <person name="Charusanti P."/>
            <person name="Shaw S."/>
            <person name="Blin K."/>
            <person name="Weber T."/>
        </authorList>
    </citation>
    <scope>NUCLEOTIDE SEQUENCE</scope>
    <source>
        <strain evidence="5">NBC_01482</strain>
    </source>
</reference>
<dbReference type="Pfam" id="PF20703">
    <property type="entry name" value="nSTAND1"/>
    <property type="match status" value="1"/>
</dbReference>
<dbReference type="PROSITE" id="PS50294">
    <property type="entry name" value="WD_REPEATS_REGION"/>
    <property type="match status" value="2"/>
</dbReference>
<dbReference type="SUPFAM" id="SSF50978">
    <property type="entry name" value="WD40 repeat-like"/>
    <property type="match status" value="1"/>
</dbReference>
<keyword evidence="6" id="KW-1185">Reference proteome</keyword>
<dbReference type="Proteomes" id="UP001432062">
    <property type="component" value="Chromosome"/>
</dbReference>
<dbReference type="Gene3D" id="3.40.50.300">
    <property type="entry name" value="P-loop containing nucleotide triphosphate hydrolases"/>
    <property type="match status" value="1"/>
</dbReference>
<dbReference type="InterPro" id="IPR036322">
    <property type="entry name" value="WD40_repeat_dom_sf"/>
</dbReference>
<dbReference type="InterPro" id="IPR001680">
    <property type="entry name" value="WD40_rpt"/>
</dbReference>
<organism evidence="5 6">
    <name type="scientific">Nocardia vinacea</name>
    <dbReference type="NCBI Taxonomy" id="96468"/>
    <lineage>
        <taxon>Bacteria</taxon>
        <taxon>Bacillati</taxon>
        <taxon>Actinomycetota</taxon>
        <taxon>Actinomycetes</taxon>
        <taxon>Mycobacteriales</taxon>
        <taxon>Nocardiaceae</taxon>
        <taxon>Nocardia</taxon>
    </lineage>
</organism>
<dbReference type="RefSeq" id="WP_329407588.1">
    <property type="nucleotide sequence ID" value="NZ_CP109441.1"/>
</dbReference>
<dbReference type="InterPro" id="IPR015943">
    <property type="entry name" value="WD40/YVTN_repeat-like_dom_sf"/>
</dbReference>
<dbReference type="SUPFAM" id="SSF52540">
    <property type="entry name" value="P-loop containing nucleoside triphosphate hydrolases"/>
    <property type="match status" value="1"/>
</dbReference>
<evidence type="ECO:0000313" key="6">
    <source>
        <dbReference type="Proteomes" id="UP001432062"/>
    </source>
</evidence>
<sequence length="1314" mass="140110">MVGAVESESDLRKGVSPRSVFAQRLVGLFEAAGNPKLRQVATAAEARMKATRGPAKGGTASLQRISDWRSGRNVPAQFETLLPILLTLIDLAKKSAAPVQRPLVDLPEWRRLWQAAVSWKPEHDRATAVCPYRGLTSYQSDDAAWFFGRIRATTDFTELVSSTLDAPQGGIVALVGASGAGKSSLLHAGLIPAVRKVEKDWQIATVTPGAQPRTMLAEAVGDDWAIGRCGLLIVDQFEELFTACQDEQEREDFLSALADLGGRHENRWVTVVLAVRADFYAPCLDYPLLEDVLNNRGYVLGPMRLSELSEAITGPAAAAGLELEPGLVELVVTELCGLGDHQNRRSYDPGALPLLSHVMAATWEHRERLRLTVVGYRKAGGVTGSVAATAEQAWDELTVSQRIEAKPLLLSLVSVGSDGHDTRRRAARAELITRAVDSEAADAVLETLVRARLVTSDADSAYFTHEIVLRAWPRLRAWIEEDRVGYLVRQRLEADAADWSASDNDPALLYRGTRLATAKEAADRHPATETVTEFLTAAQTSRTRSRRWAAATRAVLALLGVGVLVLGIAAYGQVRLKDEQQDNALLSAVLAESESLRNTDPTLSAQLALVAHRLKPDDPDVNSRLLSTQNLPLATPLSGHVGAVDQLAYQPGGALLASAGEDHTIRLWDLTDRAHPQTTGKPLSCEGAATSVTFSPDGKLLAAACGKALQLWNVEDPRHPAPAAAPIAGGVSQVAFGPSGRMLAVADNNRTVTLWNLQNPATPAKIGAPLPIPQQIRSMSFHPKGSWLAVAYDDAIQLWTIGAAPAPLGAPIPIPARPVRAVAVGPDGVTLAVGSGGDSPWAENTGDATVGLWDIADPVRPVFRSSLLAAANSAVRSLAFGPDGDVLAAGNRNGVTVWNIADRANPRPLGEPLLASSSPCPEVSTMLVCQDAQNSLAFGPDGHTVAAAGALGVVRLWSLAPAVLPGRLGWLPVPPTFSTEGTMVTGAINGRVALWDVRDRAELRKLADLGPGPTELYAAGATLSRDGRTATSTVGSPPRVLVHDLSDPAHAHTIAELPGVFAAMISPGGRYLWTIADDVAWSFQVWDLADRSHPVPLGRRMPLATGSGGAFAMYGVHDDLMASLSSDRSDTGQERYVIRLWDLSNPAEPRVVSEVPSEPGKPFGWIGITPDGKTLVSLAADTLQTWDISDPAAVRSLGEPIATHGLNIVSVDFSPDSAAMATSSADSTVRVWDFTDRAHPKPLGHSITVPSTTSWQLAFDPAGRYLIGTGNGVMSMWDLDPQHAIARICDVGRAVLTREVWQAHVPRMAYRPPC</sequence>
<dbReference type="SUPFAM" id="SSF50998">
    <property type="entry name" value="Quinoprotein alcohol dehydrogenase-like"/>
    <property type="match status" value="1"/>
</dbReference>
<dbReference type="InterPro" id="IPR027417">
    <property type="entry name" value="P-loop_NTPase"/>
</dbReference>
<evidence type="ECO:0000259" key="4">
    <source>
        <dbReference type="Pfam" id="PF20703"/>
    </source>
</evidence>
<evidence type="ECO:0000256" key="3">
    <source>
        <dbReference type="PROSITE-ProRule" id="PRU00221"/>
    </source>
</evidence>
<feature type="repeat" description="WD" evidence="3">
    <location>
        <begin position="637"/>
        <end position="678"/>
    </location>
</feature>
<feature type="repeat" description="WD" evidence="3">
    <location>
        <begin position="731"/>
        <end position="765"/>
    </location>
</feature>
<dbReference type="PROSITE" id="PS50082">
    <property type="entry name" value="WD_REPEATS_2"/>
    <property type="match status" value="3"/>
</dbReference>
<dbReference type="PANTHER" id="PTHR19879">
    <property type="entry name" value="TRANSCRIPTION INITIATION FACTOR TFIID"/>
    <property type="match status" value="1"/>
</dbReference>
<dbReference type="Pfam" id="PF00400">
    <property type="entry name" value="WD40"/>
    <property type="match status" value="7"/>
</dbReference>
<evidence type="ECO:0000256" key="2">
    <source>
        <dbReference type="ARBA" id="ARBA00022737"/>
    </source>
</evidence>
<dbReference type="PRINTS" id="PR00320">
    <property type="entry name" value="GPROTEINBRPT"/>
</dbReference>
<dbReference type="EMBL" id="CP109441">
    <property type="protein sequence ID" value="WUV44601.1"/>
    <property type="molecule type" value="Genomic_DNA"/>
</dbReference>
<accession>A0ABZ1YRQ2</accession>
<gene>
    <name evidence="5" type="ORF">OG563_36355</name>
</gene>
<proteinExistence type="predicted"/>
<dbReference type="InterPro" id="IPR020472">
    <property type="entry name" value="WD40_PAC1"/>
</dbReference>
<feature type="repeat" description="WD" evidence="3">
    <location>
        <begin position="1201"/>
        <end position="1233"/>
    </location>
</feature>
<name>A0ABZ1YRQ2_9NOCA</name>
<dbReference type="InterPro" id="IPR019775">
    <property type="entry name" value="WD40_repeat_CS"/>
</dbReference>
<dbReference type="Gene3D" id="2.130.10.10">
    <property type="entry name" value="YVTN repeat-like/Quinoprotein amine dehydrogenase"/>
    <property type="match status" value="5"/>
</dbReference>
<dbReference type="SMART" id="SM00320">
    <property type="entry name" value="WD40"/>
    <property type="match status" value="9"/>
</dbReference>
<protein>
    <recommendedName>
        <fullName evidence="4">Novel STAND NTPase 1 domain-containing protein</fullName>
    </recommendedName>
</protein>
<keyword evidence="1 3" id="KW-0853">WD repeat</keyword>
<evidence type="ECO:0000256" key="1">
    <source>
        <dbReference type="ARBA" id="ARBA00022574"/>
    </source>
</evidence>
<dbReference type="InterPro" id="IPR011047">
    <property type="entry name" value="Quinoprotein_ADH-like_sf"/>
</dbReference>
<dbReference type="InterPro" id="IPR049052">
    <property type="entry name" value="nSTAND1"/>
</dbReference>
<dbReference type="PROSITE" id="PS00678">
    <property type="entry name" value="WD_REPEATS_1"/>
    <property type="match status" value="1"/>
</dbReference>
<keyword evidence="2" id="KW-0677">Repeat</keyword>
<dbReference type="PANTHER" id="PTHR19879:SF9">
    <property type="entry name" value="TRANSCRIPTION INITIATION FACTOR TFIID SUBUNIT 5"/>
    <property type="match status" value="1"/>
</dbReference>
<evidence type="ECO:0000313" key="5">
    <source>
        <dbReference type="EMBL" id="WUV44601.1"/>
    </source>
</evidence>
<feature type="domain" description="Novel STAND NTPase 1" evidence="4">
    <location>
        <begin position="131"/>
        <end position="506"/>
    </location>
</feature>